<keyword evidence="4 11" id="KW-0436">Ligase</keyword>
<dbReference type="PANTHER" id="PTHR45765:SF1">
    <property type="entry name" value="METHIONINE--TRNA LIGASE, CYTOPLASMIC"/>
    <property type="match status" value="1"/>
</dbReference>
<dbReference type="EC" id="6.1.1.10" evidence="3"/>
<dbReference type="PRINTS" id="PR01041">
    <property type="entry name" value="TRNASYNTHMET"/>
</dbReference>
<dbReference type="PANTHER" id="PTHR45765">
    <property type="entry name" value="METHIONINE--TRNA LIGASE"/>
    <property type="match status" value="1"/>
</dbReference>
<evidence type="ECO:0000313" key="16">
    <source>
        <dbReference type="Proteomes" id="UP001430848"/>
    </source>
</evidence>
<dbReference type="GO" id="GO:0016874">
    <property type="term" value="F:ligase activity"/>
    <property type="evidence" value="ECO:0007669"/>
    <property type="project" value="UniProtKB-KW"/>
</dbReference>
<dbReference type="InterPro" id="IPR015413">
    <property type="entry name" value="Methionyl/Leucyl_tRNA_Synth"/>
</dbReference>
<comment type="subcellular location">
    <subcellularLocation>
        <location evidence="1">Cytoplasm</location>
    </subcellularLocation>
</comment>
<dbReference type="NCBIfam" id="TIGR00398">
    <property type="entry name" value="metG"/>
    <property type="match status" value="1"/>
</dbReference>
<dbReference type="InterPro" id="IPR014758">
    <property type="entry name" value="Met-tRNA_synth"/>
</dbReference>
<name>A0ABR1NTI3_DIAER</name>
<evidence type="ECO:0000259" key="14">
    <source>
        <dbReference type="Pfam" id="PF19303"/>
    </source>
</evidence>
<evidence type="ECO:0000256" key="2">
    <source>
        <dbReference type="ARBA" id="ARBA00005594"/>
    </source>
</evidence>
<gene>
    <name evidence="15" type="primary">MES1</name>
    <name evidence="15" type="ORF">SLS63_011611</name>
</gene>
<keyword evidence="8 11" id="KW-0030">Aminoacyl-tRNA synthetase</keyword>
<proteinExistence type="inferred from homology"/>
<evidence type="ECO:0000259" key="13">
    <source>
        <dbReference type="Pfam" id="PF09334"/>
    </source>
</evidence>
<dbReference type="InterPro" id="IPR023458">
    <property type="entry name" value="Met-tRNA_ligase_1"/>
</dbReference>
<keyword evidence="16" id="KW-1185">Reference proteome</keyword>
<evidence type="ECO:0000256" key="5">
    <source>
        <dbReference type="ARBA" id="ARBA00022741"/>
    </source>
</evidence>
<evidence type="ECO:0000256" key="12">
    <source>
        <dbReference type="SAM" id="MobiDB-lite"/>
    </source>
</evidence>
<dbReference type="PROSITE" id="PS00178">
    <property type="entry name" value="AA_TRNA_LIGASE_I"/>
    <property type="match status" value="1"/>
</dbReference>
<dbReference type="CDD" id="cd00814">
    <property type="entry name" value="MetRS_core"/>
    <property type="match status" value="1"/>
</dbReference>
<organism evidence="15 16">
    <name type="scientific">Diaporthe eres</name>
    <name type="common">Phomopsis oblonga</name>
    <dbReference type="NCBI Taxonomy" id="83184"/>
    <lineage>
        <taxon>Eukaryota</taxon>
        <taxon>Fungi</taxon>
        <taxon>Dikarya</taxon>
        <taxon>Ascomycota</taxon>
        <taxon>Pezizomycotina</taxon>
        <taxon>Sordariomycetes</taxon>
        <taxon>Sordariomycetidae</taxon>
        <taxon>Diaporthales</taxon>
        <taxon>Diaporthaceae</taxon>
        <taxon>Diaporthe</taxon>
        <taxon>Diaporthe eres species complex</taxon>
    </lineage>
</organism>
<dbReference type="SUPFAM" id="SSF52374">
    <property type="entry name" value="Nucleotidylyl transferase"/>
    <property type="match status" value="1"/>
</dbReference>
<evidence type="ECO:0000256" key="10">
    <source>
        <dbReference type="ARBA" id="ARBA00047364"/>
    </source>
</evidence>
<feature type="domain" description="Methionyl-tRNA synthetase anticodon-binding" evidence="14">
    <location>
        <begin position="432"/>
        <end position="581"/>
    </location>
</feature>
<evidence type="ECO:0000256" key="3">
    <source>
        <dbReference type="ARBA" id="ARBA00012838"/>
    </source>
</evidence>
<accession>A0ABR1NTI3</accession>
<evidence type="ECO:0000256" key="8">
    <source>
        <dbReference type="ARBA" id="ARBA00023146"/>
    </source>
</evidence>
<dbReference type="InterPro" id="IPR041872">
    <property type="entry name" value="Anticodon_Met"/>
</dbReference>
<evidence type="ECO:0000313" key="15">
    <source>
        <dbReference type="EMBL" id="KAK7714721.1"/>
    </source>
</evidence>
<dbReference type="EMBL" id="JAKNSF020000113">
    <property type="protein sequence ID" value="KAK7714721.1"/>
    <property type="molecule type" value="Genomic_DNA"/>
</dbReference>
<evidence type="ECO:0000256" key="6">
    <source>
        <dbReference type="ARBA" id="ARBA00022840"/>
    </source>
</evidence>
<feature type="compositionally biased region" description="Basic and acidic residues" evidence="12">
    <location>
        <begin position="600"/>
        <end position="630"/>
    </location>
</feature>
<reference evidence="15 16" key="1">
    <citation type="submission" date="2024-02" db="EMBL/GenBank/DDBJ databases">
        <title>De novo assembly and annotation of 12 fungi associated with fruit tree decline syndrome in Ontario, Canada.</title>
        <authorList>
            <person name="Sulman M."/>
            <person name="Ellouze W."/>
            <person name="Ilyukhin E."/>
        </authorList>
    </citation>
    <scope>NUCLEOTIDE SEQUENCE [LARGE SCALE GENOMIC DNA]</scope>
    <source>
        <strain evidence="15 16">M169</strain>
    </source>
</reference>
<evidence type="ECO:0000256" key="4">
    <source>
        <dbReference type="ARBA" id="ARBA00022598"/>
    </source>
</evidence>
<evidence type="ECO:0000256" key="11">
    <source>
        <dbReference type="RuleBase" id="RU363039"/>
    </source>
</evidence>
<dbReference type="InterPro" id="IPR009080">
    <property type="entry name" value="tRNAsynth_Ia_anticodon-bd"/>
</dbReference>
<keyword evidence="5 11" id="KW-0547">Nucleotide-binding</keyword>
<dbReference type="InterPro" id="IPR001412">
    <property type="entry name" value="aa-tRNA-synth_I_CS"/>
</dbReference>
<evidence type="ECO:0000256" key="1">
    <source>
        <dbReference type="ARBA" id="ARBA00004496"/>
    </source>
</evidence>
<comment type="similarity">
    <text evidence="2 11">Belongs to the class-I aminoacyl-tRNA synthetase family.</text>
</comment>
<comment type="caution">
    <text evidence="15">The sequence shown here is derived from an EMBL/GenBank/DDBJ whole genome shotgun (WGS) entry which is preliminary data.</text>
</comment>
<protein>
    <recommendedName>
        <fullName evidence="3">methionine--tRNA ligase</fullName>
        <ecNumber evidence="3">6.1.1.10</ecNumber>
    </recommendedName>
    <alternativeName>
        <fullName evidence="9">Methionyl-tRNA synthetase</fullName>
    </alternativeName>
</protein>
<feature type="domain" description="Methionyl/Leucyl tRNA synthetase" evidence="13">
    <location>
        <begin position="20"/>
        <end position="416"/>
    </location>
</feature>
<dbReference type="SUPFAM" id="SSF47323">
    <property type="entry name" value="Anticodon-binding domain of a subclass of class I aminoacyl-tRNA synthetases"/>
    <property type="match status" value="1"/>
</dbReference>
<comment type="catalytic activity">
    <reaction evidence="10">
        <text>tRNA(Met) + L-methionine + ATP = L-methionyl-tRNA(Met) + AMP + diphosphate</text>
        <dbReference type="Rhea" id="RHEA:13481"/>
        <dbReference type="Rhea" id="RHEA-COMP:9667"/>
        <dbReference type="Rhea" id="RHEA-COMP:9698"/>
        <dbReference type="ChEBI" id="CHEBI:30616"/>
        <dbReference type="ChEBI" id="CHEBI:33019"/>
        <dbReference type="ChEBI" id="CHEBI:57844"/>
        <dbReference type="ChEBI" id="CHEBI:78442"/>
        <dbReference type="ChEBI" id="CHEBI:78530"/>
        <dbReference type="ChEBI" id="CHEBI:456215"/>
        <dbReference type="EC" id="6.1.1.10"/>
    </reaction>
</comment>
<dbReference type="Pfam" id="PF09334">
    <property type="entry name" value="tRNA-synt_1g"/>
    <property type="match status" value="1"/>
</dbReference>
<dbReference type="InterPro" id="IPR014729">
    <property type="entry name" value="Rossmann-like_a/b/a_fold"/>
</dbReference>
<feature type="region of interest" description="Disordered" evidence="12">
    <location>
        <begin position="575"/>
        <end position="633"/>
    </location>
</feature>
<dbReference type="Proteomes" id="UP001430848">
    <property type="component" value="Unassembled WGS sequence"/>
</dbReference>
<dbReference type="Pfam" id="PF19303">
    <property type="entry name" value="Anticodon_3"/>
    <property type="match status" value="1"/>
</dbReference>
<dbReference type="Gene3D" id="2.20.28.20">
    <property type="entry name" value="Methionyl-tRNA synthetase, Zn-domain"/>
    <property type="match status" value="1"/>
</dbReference>
<dbReference type="SUPFAM" id="SSF57770">
    <property type="entry name" value="Methionyl-tRNA synthetase (MetRS), Zn-domain"/>
    <property type="match status" value="1"/>
</dbReference>
<keyword evidence="7 11" id="KW-0648">Protein biosynthesis</keyword>
<keyword evidence="6 11" id="KW-0067">ATP-binding</keyword>
<evidence type="ECO:0000256" key="7">
    <source>
        <dbReference type="ARBA" id="ARBA00022917"/>
    </source>
</evidence>
<dbReference type="InterPro" id="IPR033911">
    <property type="entry name" value="MetRS_core"/>
</dbReference>
<dbReference type="Gene3D" id="1.10.730.10">
    <property type="entry name" value="Isoleucyl-tRNA Synthetase, Domain 1"/>
    <property type="match status" value="1"/>
</dbReference>
<dbReference type="InterPro" id="IPR029038">
    <property type="entry name" value="MetRS_Zn"/>
</dbReference>
<dbReference type="Gene3D" id="3.40.50.620">
    <property type="entry name" value="HUPs"/>
    <property type="match status" value="1"/>
</dbReference>
<sequence length="656" mass="72810">MSPTSGDTSTVVPIPGSRNILITSALPYVNDVPHLGNIIGSVLSADVFARYCRARGLNTLYIGGTDEYGTATEIRASREGCTPKELCDQFHKIHADIYQWFNIRFDKFGRTTTQNQTDIAQHIFSRVNDNRFLDARVTTRLYCERDGRFLADRYVVGDCPHCGKDAKGDECDACGSFDDAIELRNPRCNLDACGATPVTRDTRHLFFRLDKLQPQVQAFFDDSSAKGRWSSNGKGQTVGWFKKGLKERSITRDIKFGTPVPSDIPGYEDKVIYNWFDAPIGYLSLTAEYTDEWRNWWQPKDPDDVQLYQFIGKDNVFFHSIFFPATQIATGENWTKVHHLSTTEYLQYEGTKFSKSRGIGVFGDQAKNSGIKADVWRFYLLYHRPEDSDTEFTWDAFIVANNSLLNNNLGNLVNRVIKFVNKPGPGGYGGIVPDGARVRDADGSLRKGREKVNGLFGSYLRHLDAVELRAALLAVLKISEAGNELAHKASKLFKSDKEECGAFLHTCLNIIHLLATLLQPFLPDTAASIARQLGVDPVLPIPDTFDFDSIRPGHQLGEAEHLFTKIKPERAEDWKAQCGGSGSKGLASGEKGNRKGGRCSKKEFEVSDVSKSEESGGAKEPGGDREEQPKFEASVLDGKAAVQDGLAQALGPLSFE</sequence>
<evidence type="ECO:0000256" key="9">
    <source>
        <dbReference type="ARBA" id="ARBA00030904"/>
    </source>
</evidence>